<keyword evidence="23" id="KW-1035">Host cytoplasm</keyword>
<evidence type="ECO:0000256" key="23">
    <source>
        <dbReference type="ARBA" id="ARBA00023200"/>
    </source>
</evidence>
<dbReference type="PROSITE" id="PS51874">
    <property type="entry name" value="PCV_3C_PRO"/>
    <property type="match status" value="1"/>
</dbReference>
<protein>
    <recommendedName>
        <fullName evidence="4">Genome polyprotein</fullName>
    </recommendedName>
</protein>
<reference evidence="30" key="1">
    <citation type="journal article" date="2018" name="Nature">
        <title>The evolutionary history of vertebrate RNA viruses.</title>
        <authorList>
            <person name="Shi M."/>
            <person name="Lin X.D."/>
            <person name="Chen X."/>
            <person name="Tian J.H."/>
            <person name="Chen L.J."/>
            <person name="Li K."/>
            <person name="Wang W."/>
            <person name="Eden J.S."/>
            <person name="Shen J.J."/>
            <person name="Liu L."/>
            <person name="Holmes E.C."/>
            <person name="Zhang Y.Z."/>
        </authorList>
    </citation>
    <scope>NUCLEOTIDE SEQUENCE</scope>
    <source>
        <strain evidence="30">GXSXC128559</strain>
    </source>
</reference>
<feature type="domain" description="SF3 helicase" evidence="28">
    <location>
        <begin position="1200"/>
        <end position="1358"/>
    </location>
</feature>
<evidence type="ECO:0000256" key="15">
    <source>
        <dbReference type="ARBA" id="ARBA00022801"/>
    </source>
</evidence>
<evidence type="ECO:0000256" key="1">
    <source>
        <dbReference type="ARBA" id="ARBA00004192"/>
    </source>
</evidence>
<evidence type="ECO:0000256" key="4">
    <source>
        <dbReference type="ARBA" id="ARBA00020107"/>
    </source>
</evidence>
<dbReference type="InterPro" id="IPR043128">
    <property type="entry name" value="Rev_trsase/Diguanyl_cyclase"/>
</dbReference>
<feature type="domain" description="RdRp catalytic" evidence="27">
    <location>
        <begin position="1983"/>
        <end position="2099"/>
    </location>
</feature>
<keyword evidence="8" id="KW-0167">Capsid protein</keyword>
<keyword evidence="24" id="KW-0449">Lipoprotein</keyword>
<dbReference type="GO" id="GO:0033644">
    <property type="term" value="C:host cell membrane"/>
    <property type="evidence" value="ECO:0007669"/>
    <property type="project" value="UniProtKB-SubCell"/>
</dbReference>
<comment type="function">
    <text evidence="25">Forms an icosahedral capsid of pseudo T=3 symmetry with capsid proteins VP2 and VP3. The capsid is 300 Angstroms in diameter, composed of 60 copies of each capsid protein and enclosing the viral positive strand RNA genome.</text>
</comment>
<keyword evidence="18" id="KW-0067">ATP-binding</keyword>
<evidence type="ECO:0000256" key="9">
    <source>
        <dbReference type="ARBA" id="ARBA00022670"/>
    </source>
</evidence>
<dbReference type="SUPFAM" id="SSF52540">
    <property type="entry name" value="P-loop containing nucleoside triphosphate hydrolases"/>
    <property type="match status" value="1"/>
</dbReference>
<dbReference type="SUPFAM" id="SSF88633">
    <property type="entry name" value="Positive stranded ssRNA viruses"/>
    <property type="match status" value="2"/>
</dbReference>
<evidence type="ECO:0000256" key="24">
    <source>
        <dbReference type="ARBA" id="ARBA00023288"/>
    </source>
</evidence>
<keyword evidence="17" id="KW-0788">Thiol protease</keyword>
<keyword evidence="9" id="KW-0645">Protease</keyword>
<dbReference type="InterPro" id="IPR000605">
    <property type="entry name" value="Helicase_SF3_ssDNA/RNA_vir"/>
</dbReference>
<evidence type="ECO:0000256" key="11">
    <source>
        <dbReference type="ARBA" id="ARBA00022695"/>
    </source>
</evidence>
<keyword evidence="7" id="KW-0597">Phosphoprotein</keyword>
<dbReference type="Pfam" id="PF22663">
    <property type="entry name" value="Rhv_5"/>
    <property type="match status" value="1"/>
</dbReference>
<dbReference type="Pfam" id="PF00548">
    <property type="entry name" value="Peptidase_C3"/>
    <property type="match status" value="1"/>
</dbReference>
<dbReference type="Pfam" id="PF01552">
    <property type="entry name" value="Pico_P2B"/>
    <property type="match status" value="1"/>
</dbReference>
<evidence type="ECO:0000259" key="27">
    <source>
        <dbReference type="PROSITE" id="PS50507"/>
    </source>
</evidence>
<dbReference type="GO" id="GO:0019028">
    <property type="term" value="C:viral capsid"/>
    <property type="evidence" value="ECO:0007669"/>
    <property type="project" value="UniProtKB-KW"/>
</dbReference>
<evidence type="ECO:0000256" key="25">
    <source>
        <dbReference type="ARBA" id="ARBA00045131"/>
    </source>
</evidence>
<dbReference type="Gene3D" id="2.60.120.20">
    <property type="match status" value="3"/>
</dbReference>
<evidence type="ECO:0000256" key="21">
    <source>
        <dbReference type="ARBA" id="ARBA00022953"/>
    </source>
</evidence>
<dbReference type="GO" id="GO:0005198">
    <property type="term" value="F:structural molecule activity"/>
    <property type="evidence" value="ECO:0007669"/>
    <property type="project" value="InterPro"/>
</dbReference>
<dbReference type="GO" id="GO:0005524">
    <property type="term" value="F:ATP binding"/>
    <property type="evidence" value="ECO:0007669"/>
    <property type="project" value="UniProtKB-KW"/>
</dbReference>
<keyword evidence="11" id="KW-0548">Nucleotidyltransferase</keyword>
<dbReference type="Pfam" id="PF08727">
    <property type="entry name" value="P3A"/>
    <property type="match status" value="1"/>
</dbReference>
<evidence type="ECO:0000259" key="29">
    <source>
        <dbReference type="PROSITE" id="PS51874"/>
    </source>
</evidence>
<dbReference type="GO" id="GO:0003968">
    <property type="term" value="F:RNA-directed RNA polymerase activity"/>
    <property type="evidence" value="ECO:0007669"/>
    <property type="project" value="UniProtKB-KW"/>
</dbReference>
<keyword evidence="12" id="KW-1143">T=pseudo3 icosahedral capsid protein</keyword>
<organism evidence="30">
    <name type="scientific">Guangxi changeable lizard picornavirus 2</name>
    <dbReference type="NCBI Taxonomy" id="2116184"/>
    <lineage>
        <taxon>Viruses</taxon>
        <taxon>Riboviria</taxon>
        <taxon>Orthornavirae</taxon>
        <taxon>Pisuviricota</taxon>
        <taxon>Pisoniviricetes</taxon>
        <taxon>Picornavirales</taxon>
    </lineage>
</organism>
<proteinExistence type="predicted"/>
<dbReference type="InterPro" id="IPR001205">
    <property type="entry name" value="RNA-dir_pol_C"/>
</dbReference>
<dbReference type="GO" id="GO:0006508">
    <property type="term" value="P:proteolysis"/>
    <property type="evidence" value="ECO:0007669"/>
    <property type="project" value="UniProtKB-KW"/>
</dbReference>
<dbReference type="Gene3D" id="6.10.20.20">
    <property type="entry name" value="Poliovirus 3A protein-like"/>
    <property type="match status" value="1"/>
</dbReference>
<dbReference type="InterPro" id="IPR027417">
    <property type="entry name" value="P-loop_NTPase"/>
</dbReference>
<keyword evidence="22" id="KW-0472">Membrane</keyword>
<comment type="subcellular location">
    <subcellularLocation>
        <location evidence="1">Host cytoplasm</location>
    </subcellularLocation>
    <subcellularLocation>
        <location evidence="3">Host membrane</location>
    </subcellularLocation>
    <subcellularLocation>
        <location evidence="2">Virion</location>
    </subcellularLocation>
</comment>
<evidence type="ECO:0000259" key="28">
    <source>
        <dbReference type="PROSITE" id="PS51218"/>
    </source>
</evidence>
<evidence type="ECO:0000256" key="13">
    <source>
        <dbReference type="ARBA" id="ARBA00022707"/>
    </source>
</evidence>
<feature type="compositionally biased region" description="Polar residues" evidence="26">
    <location>
        <begin position="110"/>
        <end position="130"/>
    </location>
</feature>
<feature type="domain" description="Peptidase C3" evidence="29">
    <location>
        <begin position="1575"/>
        <end position="1752"/>
    </location>
</feature>
<dbReference type="GO" id="GO:0017111">
    <property type="term" value="F:ribonucleoside triphosphate phosphatase activity"/>
    <property type="evidence" value="ECO:0007669"/>
    <property type="project" value="InterPro"/>
</dbReference>
<dbReference type="Pfam" id="PF00910">
    <property type="entry name" value="RNA_helicase"/>
    <property type="match status" value="1"/>
</dbReference>
<dbReference type="InterPro" id="IPR036203">
    <property type="entry name" value="P3A_soluble_dom"/>
</dbReference>
<keyword evidence="5" id="KW-0696">RNA-directed RNA polymerase</keyword>
<evidence type="ECO:0000256" key="22">
    <source>
        <dbReference type="ARBA" id="ARBA00023136"/>
    </source>
</evidence>
<keyword evidence="20" id="KW-1043">Host membrane</keyword>
<dbReference type="Gene3D" id="2.40.10.10">
    <property type="entry name" value="Trypsin-like serine proteases"/>
    <property type="match status" value="2"/>
</dbReference>
<dbReference type="InterPro" id="IPR044067">
    <property type="entry name" value="PCV_3C_PRO"/>
</dbReference>
<dbReference type="PROSITE" id="PS50507">
    <property type="entry name" value="RDRP_SSRNA_POS"/>
    <property type="match status" value="1"/>
</dbReference>
<evidence type="ECO:0000256" key="2">
    <source>
        <dbReference type="ARBA" id="ARBA00004328"/>
    </source>
</evidence>
<dbReference type="GO" id="GO:0039694">
    <property type="term" value="P:viral RNA genome replication"/>
    <property type="evidence" value="ECO:0007669"/>
    <property type="project" value="InterPro"/>
</dbReference>
<dbReference type="Gene3D" id="1.20.960.20">
    <property type="match status" value="1"/>
</dbReference>
<dbReference type="Pfam" id="PF00680">
    <property type="entry name" value="RdRP_1"/>
    <property type="match status" value="1"/>
</dbReference>
<dbReference type="GO" id="GO:0003723">
    <property type="term" value="F:RNA binding"/>
    <property type="evidence" value="ECO:0007669"/>
    <property type="project" value="InterPro"/>
</dbReference>
<keyword evidence="19" id="KW-0946">Virion</keyword>
<dbReference type="GO" id="GO:0003724">
    <property type="term" value="F:RNA helicase activity"/>
    <property type="evidence" value="ECO:0007669"/>
    <property type="project" value="InterPro"/>
</dbReference>
<keyword evidence="15" id="KW-0378">Hydrolase</keyword>
<dbReference type="InterPro" id="IPR002527">
    <property type="entry name" value="Pico_P2B"/>
</dbReference>
<dbReference type="InterPro" id="IPR029053">
    <property type="entry name" value="Viral_coat"/>
</dbReference>
<keyword evidence="16" id="KW-0347">Helicase</keyword>
<dbReference type="GO" id="GO:0004197">
    <property type="term" value="F:cysteine-type endopeptidase activity"/>
    <property type="evidence" value="ECO:0007669"/>
    <property type="project" value="InterPro"/>
</dbReference>
<dbReference type="SUPFAM" id="SSF50494">
    <property type="entry name" value="Trypsin-like serine proteases"/>
    <property type="match status" value="1"/>
</dbReference>
<dbReference type="Gene3D" id="4.10.880.10">
    <property type="entry name" value="Poliovirus 3D polymerase Domain 1 (Nucleotidyltransferase)"/>
    <property type="match status" value="1"/>
</dbReference>
<evidence type="ECO:0000256" key="18">
    <source>
        <dbReference type="ARBA" id="ARBA00022840"/>
    </source>
</evidence>
<keyword evidence="21" id="KW-0693">Viral RNA replication</keyword>
<dbReference type="Pfam" id="PF00073">
    <property type="entry name" value="Rhv"/>
    <property type="match status" value="2"/>
</dbReference>
<evidence type="ECO:0000256" key="10">
    <source>
        <dbReference type="ARBA" id="ARBA00022679"/>
    </source>
</evidence>
<evidence type="ECO:0000256" key="26">
    <source>
        <dbReference type="SAM" id="MobiDB-lite"/>
    </source>
</evidence>
<evidence type="ECO:0000256" key="17">
    <source>
        <dbReference type="ARBA" id="ARBA00022807"/>
    </source>
</evidence>
<dbReference type="CDD" id="cd00205">
    <property type="entry name" value="rhv_like"/>
    <property type="match status" value="3"/>
</dbReference>
<dbReference type="GO" id="GO:0006351">
    <property type="term" value="P:DNA-templated transcription"/>
    <property type="evidence" value="ECO:0007669"/>
    <property type="project" value="InterPro"/>
</dbReference>
<accession>A0A2P1GN84</accession>
<dbReference type="SUPFAM" id="SSF89043">
    <property type="entry name" value="Soluble domain of poliovirus core protein 3a"/>
    <property type="match status" value="1"/>
</dbReference>
<dbReference type="InterPro" id="IPR033703">
    <property type="entry name" value="Rhv-like"/>
</dbReference>
<evidence type="ECO:0000256" key="7">
    <source>
        <dbReference type="ARBA" id="ARBA00022553"/>
    </source>
</evidence>
<dbReference type="InterPro" id="IPR043504">
    <property type="entry name" value="Peptidase_S1_PA_chymotrypsin"/>
</dbReference>
<dbReference type="InterPro" id="IPR000199">
    <property type="entry name" value="Peptidase_C3A/C3B_picornavir"/>
</dbReference>
<dbReference type="InterPro" id="IPR059138">
    <property type="entry name" value="Pico_VP1"/>
</dbReference>
<evidence type="ECO:0000256" key="6">
    <source>
        <dbReference type="ARBA" id="ARBA00022520"/>
    </source>
</evidence>
<dbReference type="InterPro" id="IPR001676">
    <property type="entry name" value="Picornavirus_capsid"/>
</dbReference>
<sequence>MDTTLMTLDYSQSRAVCTCNVELICNNNMCVHFAYQRARRYTAGQRRRRYLRSLSAEVDAMNLSFIADRTSEVVNKVYRLVMFDGAENEDEKPSVANQLVDLPADVKEQGQVQSNQTGTKPTSASTIGNGNTTSQTFNFYGSEYAIGYNPSQQTMDPDKFTKPLAETAQAALGQGAKLDSPSVEACGYSDRLMQIVAGNTCITTQEAAATAVVAYGEWPSYQDQAGEHVDMPTRPGPSCDRFYTLPSILWGKTDVGGWAVPLPGSIIDMGVFGQNCSFHYLFRSGFAVHVQCNASKFHSGCLIVAMIPEAQRASTPYPNGINVADPPQYCPINQLTLFPHQLINLRSNNSATIVYPYTNFVPASFPHVHNFVTLYIGILVPIDYSVGASPYVPVTVSIAPVCSEFAGLRNTSIATQGLTIPMLGVPGSNQFMTTLRNVGLPAYPEFSATASLKIPGKFTNLLEPARVATFCNPDSLYIEVDNSATQDLIAMWDMALTSTLLEPTYVSRLSRFYANYRGNINLQFVFCGTAMATAKFLISYCPPGAPQPTTRTEAMLGTYVVWDVGLQSTISFTVPYISVSQYRAQLTDGTTLSYDGYISIWYQTSVVVPPGSPSASKILVMASAADNFLMRIPADTGYFQGDPIQEAIAGVTNHALQQLQASTNAPNTNTSIAGPSVSAIEAATSGSLTNGQLHLEDAGASTLMAAEVGGTQTGQGGQQLIANVNTVFSTAETDLEYLLSRYSLYTSKHNVGIAKTGNTITITNGVIPVNSVSIADRNLALRSKILSCTYFRCALDFVVIVTPVLTATKRAADDPWLPTTSDLRYQFMFVPQGGLLPSVTNNNTNTNQAAWYSAANPSVYAMSSGAPATLRIPFLSVANAFTTRFDGYRTYNQNDYGVNPANEIGNICIRIVDNTQVVEGHTVWQTADVKVFVRPINIEAFLPRPLVSLKTTVALANSRGRVVPVRDADEKPQRTLVFPENENLQEVEEQGWVDDYVNNLGNRFGMGAAQASTDEIKRVLAGLNLEQQMRSNLAIKITKMIVKTVCGVTAVARSGDPIVAMAVTTMLGIDILESDPFEWLKARIVKALGVGVLPQGLTDWAKDFNTVANSAKALDWIWQKISQFVDWIKSFFKETSTDVKRTQELIAVFPQMMAEWDEMERSRRKFTTESITKLALRFLELKELASITNLSIPATRREITTYAVKAQKYLTTKADSRVEPVGVLISGAPGTGKSLACEIIGRQLSPPSDRPYSMPPDPKYFDGYMQQDVVIMDDLGQNPDGLDCSAFCQMVSSNLFYPPMADLPDKGMSFTSTYVLASTNHQNLHPPTISDSRAFDRRFWLKTSIQVSKSFERDGKLDVALALKPCDHKAKNFQKCCPMICGKAITLKCTRTGVSYSLDSVVGMCQKEAERRASCGNLLDNIFEQGPHPEKVAMKERHRAIRKKYNMPDSDEDDVIVPNRPMLRTVSVDSITPKPPPAAIADLLASVHNQDVVDYCVEKGWLVPQEITHRQIEAEIKDWMPTAASILAALASVAALSTVIYVVYRFFSCREEGAYSGVKTNPIKKPEERVITVQGPDYEFANKLMQTNIVSITTNAEYTSLALYDNWFVVPTHSYPGEVVLLNGVSTPVLDTQVLVNQQGVNLELTLIQLECGRQYRDIRKFLSTHLTTEADVVLLLNTRKFPRIMIPVGMAVPYGTISLSGRMTTNTYTYGYPTQVGQCGGVLVKAGKIVGIHIGGDGRNGYGSALKVSYLAHLQGEIVAQERAPKPINISTKTALQPSIYHDLLDGTKEPAVLSKYDNRCEVDFEAQMFSKYKGNVPDPKLPELDMVVESYAAQLLPLLPPDVTRPLTLEEAVYGFEGLDGLDLATSAGYPYVTMGVKKKDLIPHKEEKDLSKLMQALDLHGYGHPFVTYLKDELRKPEKVKTGNTRLIECSSLNDTIRMKVTFGRLFAAIHQNPGTLTGVAVGCNPDVDWTKFAAMLGDTNIIEFDYKNYDASISPFLFHALKKLLQHLGYTAEQVSLIDGLNQSTHIYKGMQYSVLGGMPSGCSGTSIFNSLINNIIIKFLCSLCYKNMELDLLRIISYGDDVLFSYPFPLSPRFIAETGKILGLTITPADKGEEFGDPKNITEVVFLKRKFKFDHEFPFLVHPIMDWQEMMESLRWTRSAAQTQEHVASICEMAWHHGEDKYNSLVAILRTPPAGRALYIKPYSYYRRRWLDQF</sequence>
<dbReference type="Gene3D" id="3.30.70.270">
    <property type="match status" value="1"/>
</dbReference>
<dbReference type="InterPro" id="IPR007094">
    <property type="entry name" value="RNA-dir_pol_PSvirus"/>
</dbReference>
<dbReference type="InterPro" id="IPR014838">
    <property type="entry name" value="P3A"/>
</dbReference>
<evidence type="ECO:0000256" key="19">
    <source>
        <dbReference type="ARBA" id="ARBA00022844"/>
    </source>
</evidence>
<keyword evidence="10" id="KW-0808">Transferase</keyword>
<keyword evidence="13" id="KW-0519">Myristate</keyword>
<evidence type="ECO:0000256" key="14">
    <source>
        <dbReference type="ARBA" id="ARBA00022741"/>
    </source>
</evidence>
<feature type="region of interest" description="Disordered" evidence="26">
    <location>
        <begin position="109"/>
        <end position="130"/>
    </location>
</feature>
<evidence type="ECO:0000256" key="5">
    <source>
        <dbReference type="ARBA" id="ARBA00022484"/>
    </source>
</evidence>
<dbReference type="SUPFAM" id="SSF56672">
    <property type="entry name" value="DNA/RNA polymerases"/>
    <property type="match status" value="1"/>
</dbReference>
<dbReference type="EMBL" id="MG600105">
    <property type="protein sequence ID" value="AVM87456.1"/>
    <property type="molecule type" value="Genomic_RNA"/>
</dbReference>
<dbReference type="InterPro" id="IPR014759">
    <property type="entry name" value="Helicase_SF3_ssRNA_vir"/>
</dbReference>
<evidence type="ECO:0000256" key="8">
    <source>
        <dbReference type="ARBA" id="ARBA00022561"/>
    </source>
</evidence>
<evidence type="ECO:0000313" key="30">
    <source>
        <dbReference type="EMBL" id="AVM87456.1"/>
    </source>
</evidence>
<evidence type="ECO:0000256" key="12">
    <source>
        <dbReference type="ARBA" id="ARBA00022706"/>
    </source>
</evidence>
<evidence type="ECO:0000256" key="3">
    <source>
        <dbReference type="ARBA" id="ARBA00004551"/>
    </source>
</evidence>
<dbReference type="PROSITE" id="PS51218">
    <property type="entry name" value="SF3_HELICASE_2"/>
    <property type="match status" value="1"/>
</dbReference>
<dbReference type="InterPro" id="IPR009003">
    <property type="entry name" value="Peptidase_S1_PA"/>
</dbReference>
<dbReference type="InterPro" id="IPR043502">
    <property type="entry name" value="DNA/RNA_pol_sf"/>
</dbReference>
<evidence type="ECO:0000256" key="20">
    <source>
        <dbReference type="ARBA" id="ARBA00022870"/>
    </source>
</evidence>
<evidence type="ECO:0000256" key="16">
    <source>
        <dbReference type="ARBA" id="ARBA00022806"/>
    </source>
</evidence>
<name>A0A2P1GN84_9VIRU</name>
<keyword evidence="14" id="KW-0547">Nucleotide-binding</keyword>
<keyword evidence="6" id="KW-0191">Covalent protein-RNA linkage</keyword>